<keyword evidence="2 3" id="KW-0647">Proteasome</keyword>
<comment type="subcellular location">
    <subcellularLocation>
        <location evidence="4">Cytoplasm</location>
    </subcellularLocation>
    <subcellularLocation>
        <location evidence="4">Nucleus</location>
    </subcellularLocation>
</comment>
<dbReference type="GO" id="GO:0006511">
    <property type="term" value="P:ubiquitin-dependent protein catabolic process"/>
    <property type="evidence" value="ECO:0007669"/>
    <property type="project" value="InterPro"/>
</dbReference>
<dbReference type="FunFam" id="3.60.20.10:FF:000004">
    <property type="entry name" value="Proteasome subunit alpha type-4"/>
    <property type="match status" value="1"/>
</dbReference>
<keyword evidence="1 4" id="KW-0963">Cytoplasm</keyword>
<feature type="domain" description="Proteasome alpha-type subunits" evidence="5">
    <location>
        <begin position="3"/>
        <end position="25"/>
    </location>
</feature>
<keyword evidence="4" id="KW-0539">Nucleus</keyword>
<comment type="subunit">
    <text evidence="4">The 26S proteasome consists of a 20S proteasome core and two 19S regulatory subunits.</text>
</comment>
<gene>
    <name evidence="6" type="ORF">OAUR00152_LOCUS42786</name>
</gene>
<evidence type="ECO:0000256" key="1">
    <source>
        <dbReference type="ARBA" id="ARBA00022490"/>
    </source>
</evidence>
<dbReference type="CDD" id="cd03755">
    <property type="entry name" value="proteasome_alpha_type_7"/>
    <property type="match status" value="1"/>
</dbReference>
<dbReference type="InterPro" id="IPR050115">
    <property type="entry name" value="Proteasome_alpha"/>
</dbReference>
<dbReference type="InterPro" id="IPR001353">
    <property type="entry name" value="Proteasome_sua/b"/>
</dbReference>
<evidence type="ECO:0000313" key="6">
    <source>
        <dbReference type="EMBL" id="CAE2290309.1"/>
    </source>
</evidence>
<dbReference type="SMART" id="SM00948">
    <property type="entry name" value="Proteasome_A_N"/>
    <property type="match status" value="1"/>
</dbReference>
<dbReference type="Pfam" id="PF00227">
    <property type="entry name" value="Proteasome"/>
    <property type="match status" value="1"/>
</dbReference>
<organism evidence="6">
    <name type="scientific">Odontella aurita</name>
    <dbReference type="NCBI Taxonomy" id="265563"/>
    <lineage>
        <taxon>Eukaryota</taxon>
        <taxon>Sar</taxon>
        <taxon>Stramenopiles</taxon>
        <taxon>Ochrophyta</taxon>
        <taxon>Bacillariophyta</taxon>
        <taxon>Mediophyceae</taxon>
        <taxon>Biddulphiophycidae</taxon>
        <taxon>Eupodiscales</taxon>
        <taxon>Odontellaceae</taxon>
        <taxon>Odontella</taxon>
    </lineage>
</organism>
<comment type="similarity">
    <text evidence="3 4">Belongs to the peptidase T1A family.</text>
</comment>
<dbReference type="PROSITE" id="PS00388">
    <property type="entry name" value="PROTEASOME_ALPHA_1"/>
    <property type="match status" value="1"/>
</dbReference>
<dbReference type="SUPFAM" id="SSF56235">
    <property type="entry name" value="N-terminal nucleophile aminohydrolases (Ntn hydrolases)"/>
    <property type="match status" value="1"/>
</dbReference>
<sequence length="254" mass="28172">MSYDRAITVFSPDGHLFQVEYAMEAVRRGSTTVGVRGKDCVVLAVERRALAKLQDPRTIRKIVPVDERCTLAFAGLTADARVLINKTRVEAQSYRLTCEDAPSVEYMARYIARTQQKYTQRGGVRPFGIATLLAGFSDPEHGESTEGKPVLYQTDPAGTHSSWKAQVIGGRNAKSLREFLEKNYEDEMEESACIKIAIRALLEVVDSGAKNMEICVVRTGGAREMMEENDVDKIVKEIEEEAEEGKRGSSASDE</sequence>
<evidence type="ECO:0000256" key="3">
    <source>
        <dbReference type="PROSITE-ProRule" id="PRU00808"/>
    </source>
</evidence>
<dbReference type="Pfam" id="PF10584">
    <property type="entry name" value="Proteasome_A_N"/>
    <property type="match status" value="1"/>
</dbReference>
<dbReference type="InterPro" id="IPR000426">
    <property type="entry name" value="Proteasome_asu_N"/>
</dbReference>
<accession>A0A7S4KCN7</accession>
<dbReference type="PANTHER" id="PTHR11599">
    <property type="entry name" value="PROTEASOME SUBUNIT ALPHA/BETA"/>
    <property type="match status" value="1"/>
</dbReference>
<dbReference type="AlphaFoldDB" id="A0A7S4KCN7"/>
<protein>
    <recommendedName>
        <fullName evidence="4">Proteasome subunit alpha type</fullName>
    </recommendedName>
</protein>
<dbReference type="GO" id="GO:0019773">
    <property type="term" value="C:proteasome core complex, alpha-subunit complex"/>
    <property type="evidence" value="ECO:0007669"/>
    <property type="project" value="UniProtKB-UniRule"/>
</dbReference>
<dbReference type="PROSITE" id="PS51475">
    <property type="entry name" value="PROTEASOME_ALPHA_2"/>
    <property type="match status" value="1"/>
</dbReference>
<dbReference type="EMBL" id="HBKQ01062715">
    <property type="protein sequence ID" value="CAE2290309.1"/>
    <property type="molecule type" value="Transcribed_RNA"/>
</dbReference>
<evidence type="ECO:0000259" key="5">
    <source>
        <dbReference type="PROSITE" id="PS00388"/>
    </source>
</evidence>
<dbReference type="InterPro" id="IPR029055">
    <property type="entry name" value="Ntn_hydrolases_N"/>
</dbReference>
<dbReference type="GO" id="GO:0005737">
    <property type="term" value="C:cytoplasm"/>
    <property type="evidence" value="ECO:0007669"/>
    <property type="project" value="UniProtKB-SubCell"/>
</dbReference>
<dbReference type="GO" id="GO:0005634">
    <property type="term" value="C:nucleus"/>
    <property type="evidence" value="ECO:0007669"/>
    <property type="project" value="UniProtKB-SubCell"/>
</dbReference>
<evidence type="ECO:0000256" key="2">
    <source>
        <dbReference type="ARBA" id="ARBA00022942"/>
    </source>
</evidence>
<proteinExistence type="inferred from homology"/>
<evidence type="ECO:0000256" key="4">
    <source>
        <dbReference type="RuleBase" id="RU000551"/>
    </source>
</evidence>
<dbReference type="Gene3D" id="3.60.20.10">
    <property type="entry name" value="Glutamine Phosphoribosylpyrophosphate, subunit 1, domain 1"/>
    <property type="match status" value="1"/>
</dbReference>
<reference evidence="6" key="1">
    <citation type="submission" date="2021-01" db="EMBL/GenBank/DDBJ databases">
        <authorList>
            <person name="Corre E."/>
            <person name="Pelletier E."/>
            <person name="Niang G."/>
            <person name="Scheremetjew M."/>
            <person name="Finn R."/>
            <person name="Kale V."/>
            <person name="Holt S."/>
            <person name="Cochrane G."/>
            <person name="Meng A."/>
            <person name="Brown T."/>
            <person name="Cohen L."/>
        </authorList>
    </citation>
    <scope>NUCLEOTIDE SEQUENCE</scope>
    <source>
        <strain evidence="6">Isolate 1302-5</strain>
    </source>
</reference>
<dbReference type="InterPro" id="IPR023332">
    <property type="entry name" value="Proteasome_alpha-type"/>
</dbReference>
<dbReference type="NCBIfam" id="NF003075">
    <property type="entry name" value="PRK03996.1"/>
    <property type="match status" value="1"/>
</dbReference>
<name>A0A7S4KCN7_9STRA</name>